<dbReference type="InterPro" id="IPR050418">
    <property type="entry name" value="D-iso_2-hydroxyacid_DH_PdxB"/>
</dbReference>
<dbReference type="InterPro" id="IPR029752">
    <property type="entry name" value="D-isomer_DH_CS1"/>
</dbReference>
<dbReference type="Pfam" id="PF02826">
    <property type="entry name" value="2-Hacid_dh_C"/>
    <property type="match status" value="1"/>
</dbReference>
<dbReference type="InterPro" id="IPR029753">
    <property type="entry name" value="D-isomer_DH_CS"/>
</dbReference>
<dbReference type="GO" id="GO:0051287">
    <property type="term" value="F:NAD binding"/>
    <property type="evidence" value="ECO:0007669"/>
    <property type="project" value="InterPro"/>
</dbReference>
<evidence type="ECO:0000259" key="6">
    <source>
        <dbReference type="Pfam" id="PF02826"/>
    </source>
</evidence>
<evidence type="ECO:0000256" key="2">
    <source>
        <dbReference type="ARBA" id="ARBA00023002"/>
    </source>
</evidence>
<feature type="domain" description="D-isomer specific 2-hydroxyacid dehydrogenase catalytic" evidence="5">
    <location>
        <begin position="19"/>
        <end position="312"/>
    </location>
</feature>
<dbReference type="KEGG" id="cwo:Cwoe_2750"/>
<dbReference type="InterPro" id="IPR006140">
    <property type="entry name" value="D-isomer_DH_NAD-bd"/>
</dbReference>
<evidence type="ECO:0000256" key="1">
    <source>
        <dbReference type="ARBA" id="ARBA00005854"/>
    </source>
</evidence>
<dbReference type="HOGENOM" id="CLU_019796_1_3_11"/>
<reference evidence="7 8" key="1">
    <citation type="journal article" date="2010" name="Stand. Genomic Sci.">
        <title>Complete genome sequence of Conexibacter woesei type strain (ID131577).</title>
        <authorList>
            <person name="Pukall R."/>
            <person name="Lapidus A."/>
            <person name="Glavina Del Rio T."/>
            <person name="Copeland A."/>
            <person name="Tice H."/>
            <person name="Cheng J.-F."/>
            <person name="Lucas S."/>
            <person name="Chen F."/>
            <person name="Nolan M."/>
            <person name="Bruce D."/>
            <person name="Goodwin L."/>
            <person name="Pitluck S."/>
            <person name="Mavromatis K."/>
            <person name="Ivanova N."/>
            <person name="Ovchinnikova G."/>
            <person name="Pati A."/>
            <person name="Chen A."/>
            <person name="Palaniappan K."/>
            <person name="Land M."/>
            <person name="Hauser L."/>
            <person name="Chang Y.-J."/>
            <person name="Jeffries C.D."/>
            <person name="Chain P."/>
            <person name="Meincke L."/>
            <person name="Sims D."/>
            <person name="Brettin T."/>
            <person name="Detter J.C."/>
            <person name="Rohde M."/>
            <person name="Goeker M."/>
            <person name="Bristow J."/>
            <person name="Eisen J.A."/>
            <person name="Markowitz V."/>
            <person name="Kyrpides N.C."/>
            <person name="Klenk H.-P."/>
            <person name="Hugenholtz P."/>
        </authorList>
    </citation>
    <scope>NUCLEOTIDE SEQUENCE [LARGE SCALE GENOMIC DNA]</scope>
    <source>
        <strain evidence="8">DSM 14684 / CIP 108061 / JCM 11494 / NBRC 100937 / ID131577</strain>
    </source>
</reference>
<dbReference type="CDD" id="cd05299">
    <property type="entry name" value="CtBP_dh"/>
    <property type="match status" value="1"/>
</dbReference>
<evidence type="ECO:0000256" key="4">
    <source>
        <dbReference type="RuleBase" id="RU003719"/>
    </source>
</evidence>
<dbReference type="eggNOG" id="COG1052">
    <property type="taxonomic scope" value="Bacteria"/>
</dbReference>
<dbReference type="Pfam" id="PF00389">
    <property type="entry name" value="2-Hacid_dh"/>
    <property type="match status" value="1"/>
</dbReference>
<dbReference type="PANTHER" id="PTHR43761:SF1">
    <property type="entry name" value="D-ISOMER SPECIFIC 2-HYDROXYACID DEHYDROGENASE CATALYTIC DOMAIN-CONTAINING PROTEIN-RELATED"/>
    <property type="match status" value="1"/>
</dbReference>
<dbReference type="PROSITE" id="PS00671">
    <property type="entry name" value="D_2_HYDROXYACID_DH_3"/>
    <property type="match status" value="1"/>
</dbReference>
<evidence type="ECO:0000256" key="3">
    <source>
        <dbReference type="ARBA" id="ARBA00023027"/>
    </source>
</evidence>
<dbReference type="InterPro" id="IPR043322">
    <property type="entry name" value="CtBP"/>
</dbReference>
<dbReference type="Proteomes" id="UP000008229">
    <property type="component" value="Chromosome"/>
</dbReference>
<evidence type="ECO:0000313" key="7">
    <source>
        <dbReference type="EMBL" id="ADB51169.1"/>
    </source>
</evidence>
<keyword evidence="8" id="KW-1185">Reference proteome</keyword>
<evidence type="ECO:0000313" key="8">
    <source>
        <dbReference type="Proteomes" id="UP000008229"/>
    </source>
</evidence>
<proteinExistence type="inferred from homology"/>
<organism evidence="7 8">
    <name type="scientific">Conexibacter woesei (strain DSM 14684 / CCUG 47730 / CIP 108061 / JCM 11494 / NBRC 100937 / ID131577)</name>
    <dbReference type="NCBI Taxonomy" id="469383"/>
    <lineage>
        <taxon>Bacteria</taxon>
        <taxon>Bacillati</taxon>
        <taxon>Actinomycetota</taxon>
        <taxon>Thermoleophilia</taxon>
        <taxon>Solirubrobacterales</taxon>
        <taxon>Conexibacteraceae</taxon>
        <taxon>Conexibacter</taxon>
    </lineage>
</organism>
<dbReference type="RefSeq" id="WP_012934220.1">
    <property type="nucleotide sequence ID" value="NC_013739.1"/>
</dbReference>
<feature type="domain" description="D-isomer specific 2-hydroxyacid dehydrogenase NAD-binding" evidence="6">
    <location>
        <begin position="111"/>
        <end position="285"/>
    </location>
</feature>
<accession>D3F9V7</accession>
<reference evidence="8" key="2">
    <citation type="submission" date="2010-01" db="EMBL/GenBank/DDBJ databases">
        <title>The complete genome of Conexibacter woesei DSM 14684.</title>
        <authorList>
            <consortium name="US DOE Joint Genome Institute (JGI-PGF)"/>
            <person name="Lucas S."/>
            <person name="Copeland A."/>
            <person name="Lapidus A."/>
            <person name="Glavina del Rio T."/>
            <person name="Dalin E."/>
            <person name="Tice H."/>
            <person name="Bruce D."/>
            <person name="Goodwin L."/>
            <person name="Pitluck S."/>
            <person name="Kyrpides N."/>
            <person name="Mavromatis K."/>
            <person name="Ivanova N."/>
            <person name="Mikhailova N."/>
            <person name="Chertkov O."/>
            <person name="Brettin T."/>
            <person name="Detter J.C."/>
            <person name="Han C."/>
            <person name="Larimer F."/>
            <person name="Land M."/>
            <person name="Hauser L."/>
            <person name="Markowitz V."/>
            <person name="Cheng J.-F."/>
            <person name="Hugenholtz P."/>
            <person name="Woyke T."/>
            <person name="Wu D."/>
            <person name="Pukall R."/>
            <person name="Steenblock K."/>
            <person name="Schneider S."/>
            <person name="Klenk H.-P."/>
            <person name="Eisen J.A."/>
        </authorList>
    </citation>
    <scope>NUCLEOTIDE SEQUENCE [LARGE SCALE GENOMIC DNA]</scope>
    <source>
        <strain evidence="8">DSM 14684 / CIP 108061 / JCM 11494 / NBRC 100937 / ID131577</strain>
    </source>
</reference>
<dbReference type="PROSITE" id="PS00670">
    <property type="entry name" value="D_2_HYDROXYACID_DH_2"/>
    <property type="match status" value="1"/>
</dbReference>
<dbReference type="Gene3D" id="3.40.50.720">
    <property type="entry name" value="NAD(P)-binding Rossmann-like Domain"/>
    <property type="match status" value="2"/>
</dbReference>
<dbReference type="PROSITE" id="PS00065">
    <property type="entry name" value="D_2_HYDROXYACID_DH_1"/>
    <property type="match status" value="1"/>
</dbReference>
<dbReference type="AlphaFoldDB" id="D3F9V7"/>
<gene>
    <name evidence="7" type="ordered locus">Cwoe_2750</name>
</gene>
<protein>
    <submittedName>
        <fullName evidence="7">D-isomer specific 2-hydroxyacid dehydrogenase NAD-binding protein</fullName>
    </submittedName>
</protein>
<dbReference type="STRING" id="469383.Cwoe_2750"/>
<name>D3F9V7_CONWI</name>
<keyword evidence="3" id="KW-0520">NAD</keyword>
<dbReference type="InterPro" id="IPR006139">
    <property type="entry name" value="D-isomer_2_OHA_DH_cat_dom"/>
</dbReference>
<dbReference type="GO" id="GO:0003714">
    <property type="term" value="F:transcription corepressor activity"/>
    <property type="evidence" value="ECO:0007669"/>
    <property type="project" value="InterPro"/>
</dbReference>
<evidence type="ECO:0000259" key="5">
    <source>
        <dbReference type="Pfam" id="PF00389"/>
    </source>
</evidence>
<keyword evidence="2 4" id="KW-0560">Oxidoreductase</keyword>
<dbReference type="GO" id="GO:0016616">
    <property type="term" value="F:oxidoreductase activity, acting on the CH-OH group of donors, NAD or NADP as acceptor"/>
    <property type="evidence" value="ECO:0007669"/>
    <property type="project" value="InterPro"/>
</dbReference>
<comment type="similarity">
    <text evidence="1 4">Belongs to the D-isomer specific 2-hydroxyacid dehydrogenase family.</text>
</comment>
<dbReference type="PANTHER" id="PTHR43761">
    <property type="entry name" value="D-ISOMER SPECIFIC 2-HYDROXYACID DEHYDROGENASE FAMILY PROTEIN (AFU_ORTHOLOGUE AFUA_1G13630)"/>
    <property type="match status" value="1"/>
</dbReference>
<dbReference type="EMBL" id="CP001854">
    <property type="protein sequence ID" value="ADB51169.1"/>
    <property type="molecule type" value="Genomic_DNA"/>
</dbReference>
<dbReference type="OrthoDB" id="117809at2"/>
<sequence length="326" mass="33912">MPRLKFVMAARTFSDVEIEREHLRGDDVEVVLAPLETPQEIAAATAGADGVIVTVDPLPAACVEAFAPSVRVIGRAGIGLDAIDLDAAAVRGVGVVHVPDYATEEVATHALALILGVQRRLLPGDAVARRDYGAWRELAPVAPLSEQTAAVVGLGRIGRATAALLAPLFGRVSGFDPGVTEAPDGVSLVASLDALLEEADVVTLHLPLLPETTALIDAARLRAMKRSAVLVNVSRGGLIDQPALAQALHDGEIAGAALDVLVAEPPAADDPILSAPNLLLSPHFGWYSTAAERRARTMTADAMVDYLVGRELRGGRIALDGRSAAS</sequence>
<dbReference type="SUPFAM" id="SSF51735">
    <property type="entry name" value="NAD(P)-binding Rossmann-fold domains"/>
    <property type="match status" value="1"/>
</dbReference>
<dbReference type="InterPro" id="IPR036291">
    <property type="entry name" value="NAD(P)-bd_dom_sf"/>
</dbReference>
<dbReference type="SUPFAM" id="SSF52283">
    <property type="entry name" value="Formate/glycerate dehydrogenase catalytic domain-like"/>
    <property type="match status" value="1"/>
</dbReference>